<keyword evidence="2" id="KW-1185">Reference proteome</keyword>
<name>A0ABQ1HAT3_9FLAO</name>
<organism evidence="1 2">
    <name type="scientific">Flavobacterium palustre</name>
    <dbReference type="NCBI Taxonomy" id="1476463"/>
    <lineage>
        <taxon>Bacteria</taxon>
        <taxon>Pseudomonadati</taxon>
        <taxon>Bacteroidota</taxon>
        <taxon>Flavobacteriia</taxon>
        <taxon>Flavobacteriales</taxon>
        <taxon>Flavobacteriaceae</taxon>
        <taxon>Flavobacterium</taxon>
    </lineage>
</organism>
<evidence type="ECO:0000313" key="2">
    <source>
        <dbReference type="Proteomes" id="UP000658793"/>
    </source>
</evidence>
<protein>
    <submittedName>
        <fullName evidence="1">Uncharacterized protein</fullName>
    </submittedName>
</protein>
<reference evidence="2" key="1">
    <citation type="journal article" date="2019" name="Int. J. Syst. Evol. Microbiol.">
        <title>The Global Catalogue of Microorganisms (GCM) 10K type strain sequencing project: providing services to taxonomists for standard genome sequencing and annotation.</title>
        <authorList>
            <consortium name="The Broad Institute Genomics Platform"/>
            <consortium name="The Broad Institute Genome Sequencing Center for Infectious Disease"/>
            <person name="Wu L."/>
            <person name="Ma J."/>
        </authorList>
    </citation>
    <scope>NUCLEOTIDE SEQUENCE [LARGE SCALE GENOMIC DNA]</scope>
    <source>
        <strain evidence="2">CGMCC 1.12811</strain>
    </source>
</reference>
<proteinExistence type="predicted"/>
<gene>
    <name evidence="1" type="ORF">GCM10008015_05030</name>
</gene>
<comment type="caution">
    <text evidence="1">The sequence shown here is derived from an EMBL/GenBank/DDBJ whole genome shotgun (WGS) entry which is preliminary data.</text>
</comment>
<dbReference type="EMBL" id="BMGA01000001">
    <property type="protein sequence ID" value="GGA67282.1"/>
    <property type="molecule type" value="Genomic_DNA"/>
</dbReference>
<accession>A0ABQ1HAT3</accession>
<sequence length="79" mass="9622">MITNRKQLITSLLFVNKIIQTIENQVFYPIKMRYIENLVSCFYTIKNSCNFIEANPIYRYLTFLNQWFKLKTNIKYTLL</sequence>
<evidence type="ECO:0000313" key="1">
    <source>
        <dbReference type="EMBL" id="GGA67282.1"/>
    </source>
</evidence>
<dbReference type="Proteomes" id="UP000658793">
    <property type="component" value="Unassembled WGS sequence"/>
</dbReference>